<dbReference type="InterPro" id="IPR000719">
    <property type="entry name" value="Prot_kinase_dom"/>
</dbReference>
<feature type="non-terminal residue" evidence="12">
    <location>
        <position position="335"/>
    </location>
</feature>
<keyword evidence="5" id="KW-0418">Kinase</keyword>
<dbReference type="GO" id="GO:0005524">
    <property type="term" value="F:ATP binding"/>
    <property type="evidence" value="ECO:0007669"/>
    <property type="project" value="UniProtKB-UniRule"/>
</dbReference>
<evidence type="ECO:0000313" key="13">
    <source>
        <dbReference type="Proteomes" id="UP001497623"/>
    </source>
</evidence>
<dbReference type="InterPro" id="IPR017441">
    <property type="entry name" value="Protein_kinase_ATP_BS"/>
</dbReference>
<sequence length="335" mass="38060">MEGRSRQSGAYNSKGLVGVGSYIFEKTIGKGNFAIVKLATHTHTKSKVAVKIIDKEKIDPVNLLKIKREIEILKKLRHPYIIRLYQVMQSQTKIYLVTEYAQSGELFDFLAQNGKMSEQKARGKFMQIIAALRYCHSRGIVHRDLKAENLLLDKELNIKLADFGFSNYYKPGVLLSTWCGSPPYAAPELFEGKEYDGPKADIWVLDSPVCVLGLGSETASVIDLNTRTHMSASCKILYLNSFVCCSRFTALPVPEWRFGLGRGRMHSWGGEEISENIARRAIEGNQLDSLNVEESEPNILRDTILNLILLEKMGYNESNQWKWKLGEKYENYHNI</sequence>
<protein>
    <recommendedName>
        <fullName evidence="1">non-specific serine/threonine protein kinase</fullName>
        <ecNumber evidence="1">2.7.11.1</ecNumber>
    </recommendedName>
</protein>
<dbReference type="Gene3D" id="1.10.510.10">
    <property type="entry name" value="Transferase(Phosphotransferase) domain 1"/>
    <property type="match status" value="1"/>
</dbReference>
<keyword evidence="3" id="KW-0808">Transferase</keyword>
<dbReference type="PANTHER" id="PTHR24346">
    <property type="entry name" value="MAP/MICROTUBULE AFFINITY-REGULATING KINASE"/>
    <property type="match status" value="1"/>
</dbReference>
<dbReference type="GO" id="GO:0035556">
    <property type="term" value="P:intracellular signal transduction"/>
    <property type="evidence" value="ECO:0007669"/>
    <property type="project" value="TreeGrafter"/>
</dbReference>
<dbReference type="Proteomes" id="UP001497623">
    <property type="component" value="Unassembled WGS sequence"/>
</dbReference>
<dbReference type="PANTHER" id="PTHR24346:SF42">
    <property type="entry name" value="SERINE_THREONINE-PROTEIN KINASE SIK3"/>
    <property type="match status" value="1"/>
</dbReference>
<dbReference type="PROSITE" id="PS50011">
    <property type="entry name" value="PROTEIN_KINASE_DOM"/>
    <property type="match status" value="1"/>
</dbReference>
<evidence type="ECO:0000256" key="3">
    <source>
        <dbReference type="ARBA" id="ARBA00022679"/>
    </source>
</evidence>
<dbReference type="FunFam" id="3.30.200.20:FF:000003">
    <property type="entry name" value="Non-specific serine/threonine protein kinase"/>
    <property type="match status" value="1"/>
</dbReference>
<evidence type="ECO:0000256" key="6">
    <source>
        <dbReference type="ARBA" id="ARBA00022840"/>
    </source>
</evidence>
<name>A0AAV2QU35_MEGNR</name>
<feature type="domain" description="Protein kinase" evidence="11">
    <location>
        <begin position="22"/>
        <end position="305"/>
    </location>
</feature>
<dbReference type="SMART" id="SM00220">
    <property type="entry name" value="S_TKc"/>
    <property type="match status" value="1"/>
</dbReference>
<dbReference type="GO" id="GO:0005737">
    <property type="term" value="C:cytoplasm"/>
    <property type="evidence" value="ECO:0007669"/>
    <property type="project" value="TreeGrafter"/>
</dbReference>
<proteinExistence type="inferred from homology"/>
<evidence type="ECO:0000313" key="12">
    <source>
        <dbReference type="EMBL" id="CAL4098930.1"/>
    </source>
</evidence>
<dbReference type="EMBL" id="CAXKWB010010699">
    <property type="protein sequence ID" value="CAL4098930.1"/>
    <property type="molecule type" value="Genomic_DNA"/>
</dbReference>
<evidence type="ECO:0000256" key="7">
    <source>
        <dbReference type="ARBA" id="ARBA00047899"/>
    </source>
</evidence>
<dbReference type="AlphaFoldDB" id="A0AAV2QU35"/>
<keyword evidence="4 9" id="KW-0547">Nucleotide-binding</keyword>
<keyword evidence="2 10" id="KW-0723">Serine/threonine-protein kinase</keyword>
<comment type="similarity">
    <text evidence="10">Belongs to the protein kinase superfamily.</text>
</comment>
<evidence type="ECO:0000259" key="11">
    <source>
        <dbReference type="PROSITE" id="PS50011"/>
    </source>
</evidence>
<evidence type="ECO:0000256" key="1">
    <source>
        <dbReference type="ARBA" id="ARBA00012513"/>
    </source>
</evidence>
<evidence type="ECO:0000256" key="9">
    <source>
        <dbReference type="PROSITE-ProRule" id="PRU10141"/>
    </source>
</evidence>
<evidence type="ECO:0000256" key="8">
    <source>
        <dbReference type="ARBA" id="ARBA00048679"/>
    </source>
</evidence>
<dbReference type="FunFam" id="1.10.510.10:FF:000571">
    <property type="entry name" value="Maternal embryonic leucine zipper kinase"/>
    <property type="match status" value="1"/>
</dbReference>
<gene>
    <name evidence="12" type="ORF">MNOR_LOCUS16358</name>
</gene>
<dbReference type="EC" id="2.7.11.1" evidence="1"/>
<dbReference type="GO" id="GO:0050321">
    <property type="term" value="F:tau-protein kinase activity"/>
    <property type="evidence" value="ECO:0007669"/>
    <property type="project" value="TreeGrafter"/>
</dbReference>
<comment type="caution">
    <text evidence="12">The sequence shown here is derived from an EMBL/GenBank/DDBJ whole genome shotgun (WGS) entry which is preliminary data.</text>
</comment>
<comment type="catalytic activity">
    <reaction evidence="8">
        <text>L-seryl-[protein] + ATP = O-phospho-L-seryl-[protein] + ADP + H(+)</text>
        <dbReference type="Rhea" id="RHEA:17989"/>
        <dbReference type="Rhea" id="RHEA-COMP:9863"/>
        <dbReference type="Rhea" id="RHEA-COMP:11604"/>
        <dbReference type="ChEBI" id="CHEBI:15378"/>
        <dbReference type="ChEBI" id="CHEBI:29999"/>
        <dbReference type="ChEBI" id="CHEBI:30616"/>
        <dbReference type="ChEBI" id="CHEBI:83421"/>
        <dbReference type="ChEBI" id="CHEBI:456216"/>
        <dbReference type="EC" id="2.7.11.1"/>
    </reaction>
</comment>
<keyword evidence="13" id="KW-1185">Reference proteome</keyword>
<accession>A0AAV2QU35</accession>
<dbReference type="InterPro" id="IPR011009">
    <property type="entry name" value="Kinase-like_dom_sf"/>
</dbReference>
<evidence type="ECO:0000256" key="4">
    <source>
        <dbReference type="ARBA" id="ARBA00022741"/>
    </source>
</evidence>
<evidence type="ECO:0000256" key="2">
    <source>
        <dbReference type="ARBA" id="ARBA00022527"/>
    </source>
</evidence>
<dbReference type="Pfam" id="PF00069">
    <property type="entry name" value="Pkinase"/>
    <property type="match status" value="1"/>
</dbReference>
<organism evidence="12 13">
    <name type="scientific">Meganyctiphanes norvegica</name>
    <name type="common">Northern krill</name>
    <name type="synonym">Thysanopoda norvegica</name>
    <dbReference type="NCBI Taxonomy" id="48144"/>
    <lineage>
        <taxon>Eukaryota</taxon>
        <taxon>Metazoa</taxon>
        <taxon>Ecdysozoa</taxon>
        <taxon>Arthropoda</taxon>
        <taxon>Crustacea</taxon>
        <taxon>Multicrustacea</taxon>
        <taxon>Malacostraca</taxon>
        <taxon>Eumalacostraca</taxon>
        <taxon>Eucarida</taxon>
        <taxon>Euphausiacea</taxon>
        <taxon>Euphausiidae</taxon>
        <taxon>Meganyctiphanes</taxon>
    </lineage>
</organism>
<feature type="binding site" evidence="9">
    <location>
        <position position="51"/>
    </location>
    <ligand>
        <name>ATP</name>
        <dbReference type="ChEBI" id="CHEBI:30616"/>
    </ligand>
</feature>
<reference evidence="12 13" key="1">
    <citation type="submission" date="2024-05" db="EMBL/GenBank/DDBJ databases">
        <authorList>
            <person name="Wallberg A."/>
        </authorList>
    </citation>
    <scope>NUCLEOTIDE SEQUENCE [LARGE SCALE GENOMIC DNA]</scope>
</reference>
<dbReference type="SUPFAM" id="SSF56112">
    <property type="entry name" value="Protein kinase-like (PK-like)"/>
    <property type="match status" value="1"/>
</dbReference>
<evidence type="ECO:0000256" key="10">
    <source>
        <dbReference type="RuleBase" id="RU000304"/>
    </source>
</evidence>
<evidence type="ECO:0000256" key="5">
    <source>
        <dbReference type="ARBA" id="ARBA00022777"/>
    </source>
</evidence>
<comment type="catalytic activity">
    <reaction evidence="7">
        <text>L-threonyl-[protein] + ATP = O-phospho-L-threonyl-[protein] + ADP + H(+)</text>
        <dbReference type="Rhea" id="RHEA:46608"/>
        <dbReference type="Rhea" id="RHEA-COMP:11060"/>
        <dbReference type="Rhea" id="RHEA-COMP:11605"/>
        <dbReference type="ChEBI" id="CHEBI:15378"/>
        <dbReference type="ChEBI" id="CHEBI:30013"/>
        <dbReference type="ChEBI" id="CHEBI:30616"/>
        <dbReference type="ChEBI" id="CHEBI:61977"/>
        <dbReference type="ChEBI" id="CHEBI:456216"/>
        <dbReference type="EC" id="2.7.11.1"/>
    </reaction>
</comment>
<dbReference type="GO" id="GO:0000226">
    <property type="term" value="P:microtubule cytoskeleton organization"/>
    <property type="evidence" value="ECO:0007669"/>
    <property type="project" value="TreeGrafter"/>
</dbReference>
<keyword evidence="6 9" id="KW-0067">ATP-binding</keyword>
<dbReference type="PROSITE" id="PS00108">
    <property type="entry name" value="PROTEIN_KINASE_ST"/>
    <property type="match status" value="1"/>
</dbReference>
<dbReference type="PROSITE" id="PS00107">
    <property type="entry name" value="PROTEIN_KINASE_ATP"/>
    <property type="match status" value="1"/>
</dbReference>
<dbReference type="InterPro" id="IPR008271">
    <property type="entry name" value="Ser/Thr_kinase_AS"/>
</dbReference>